<dbReference type="OrthoDB" id="9805416at2"/>
<evidence type="ECO:0000256" key="1">
    <source>
        <dbReference type="ARBA" id="ARBA00005854"/>
    </source>
</evidence>
<dbReference type="InterPro" id="IPR029752">
    <property type="entry name" value="D-isomer_DH_CS1"/>
</dbReference>
<evidence type="ECO:0000313" key="8">
    <source>
        <dbReference type="Proteomes" id="UP000190625"/>
    </source>
</evidence>
<dbReference type="PROSITE" id="PS00671">
    <property type="entry name" value="D_2_HYDROXYACID_DH_3"/>
    <property type="match status" value="1"/>
</dbReference>
<dbReference type="PROSITE" id="PS00065">
    <property type="entry name" value="D_2_HYDROXYACID_DH_1"/>
    <property type="match status" value="1"/>
</dbReference>
<dbReference type="GO" id="GO:0051287">
    <property type="term" value="F:NAD binding"/>
    <property type="evidence" value="ECO:0007669"/>
    <property type="project" value="InterPro"/>
</dbReference>
<dbReference type="Pfam" id="PF02826">
    <property type="entry name" value="2-Hacid_dh_C"/>
    <property type="match status" value="1"/>
</dbReference>
<evidence type="ECO:0000259" key="5">
    <source>
        <dbReference type="Pfam" id="PF00389"/>
    </source>
</evidence>
<reference evidence="8" key="1">
    <citation type="submission" date="2017-02" db="EMBL/GenBank/DDBJ databases">
        <authorList>
            <person name="Varghese N."/>
            <person name="Submissions S."/>
        </authorList>
    </citation>
    <scope>NUCLEOTIDE SEQUENCE [LARGE SCALE GENOMIC DNA]</scope>
    <source>
        <strain evidence="8">ATCC BAA-73</strain>
    </source>
</reference>
<feature type="domain" description="D-isomer specific 2-hydroxyacid dehydrogenase NAD-binding" evidence="6">
    <location>
        <begin position="112"/>
        <end position="286"/>
    </location>
</feature>
<evidence type="ECO:0000256" key="2">
    <source>
        <dbReference type="ARBA" id="ARBA00023002"/>
    </source>
</evidence>
<dbReference type="InterPro" id="IPR036291">
    <property type="entry name" value="NAD(P)-bd_dom_sf"/>
</dbReference>
<protein>
    <submittedName>
        <fullName evidence="7">D-3-phosphoglycerate dehydrogenase</fullName>
    </submittedName>
</protein>
<dbReference type="GO" id="GO:0016616">
    <property type="term" value="F:oxidoreductase activity, acting on the CH-OH group of donors, NAD or NADP as acceptor"/>
    <property type="evidence" value="ECO:0007669"/>
    <property type="project" value="InterPro"/>
</dbReference>
<evidence type="ECO:0000259" key="6">
    <source>
        <dbReference type="Pfam" id="PF02826"/>
    </source>
</evidence>
<dbReference type="InterPro" id="IPR050418">
    <property type="entry name" value="D-iso_2-hydroxyacid_DH_PdxB"/>
</dbReference>
<dbReference type="InterPro" id="IPR006140">
    <property type="entry name" value="D-isomer_DH_NAD-bd"/>
</dbReference>
<dbReference type="STRING" id="142842.SAMN02745118_02465"/>
<keyword evidence="2 4" id="KW-0560">Oxidoreductase</keyword>
<comment type="similarity">
    <text evidence="1 4">Belongs to the D-isomer specific 2-hydroxyacid dehydrogenase family.</text>
</comment>
<organism evidence="7 8">
    <name type="scientific">Selenihalanaerobacter shriftii</name>
    <dbReference type="NCBI Taxonomy" id="142842"/>
    <lineage>
        <taxon>Bacteria</taxon>
        <taxon>Bacillati</taxon>
        <taxon>Bacillota</taxon>
        <taxon>Clostridia</taxon>
        <taxon>Halanaerobiales</taxon>
        <taxon>Halobacteroidaceae</taxon>
        <taxon>Selenihalanaerobacter</taxon>
    </lineage>
</organism>
<dbReference type="AlphaFoldDB" id="A0A1T4Q7X9"/>
<keyword evidence="3" id="KW-0520">NAD</keyword>
<dbReference type="PANTHER" id="PTHR43761:SF1">
    <property type="entry name" value="D-ISOMER SPECIFIC 2-HYDROXYACID DEHYDROGENASE CATALYTIC DOMAIN-CONTAINING PROTEIN-RELATED"/>
    <property type="match status" value="1"/>
</dbReference>
<dbReference type="Proteomes" id="UP000190625">
    <property type="component" value="Unassembled WGS sequence"/>
</dbReference>
<feature type="domain" description="D-isomer specific 2-hydroxyacid dehydrogenase catalytic" evidence="5">
    <location>
        <begin position="16"/>
        <end position="313"/>
    </location>
</feature>
<dbReference type="InterPro" id="IPR006139">
    <property type="entry name" value="D-isomer_2_OHA_DH_cat_dom"/>
</dbReference>
<dbReference type="SUPFAM" id="SSF52283">
    <property type="entry name" value="Formate/glycerate dehydrogenase catalytic domain-like"/>
    <property type="match status" value="1"/>
</dbReference>
<proteinExistence type="inferred from homology"/>
<name>A0A1T4Q7X9_9FIRM</name>
<evidence type="ECO:0000256" key="3">
    <source>
        <dbReference type="ARBA" id="ARBA00023027"/>
    </source>
</evidence>
<dbReference type="SUPFAM" id="SSF51735">
    <property type="entry name" value="NAD(P)-binding Rossmann-fold domains"/>
    <property type="match status" value="1"/>
</dbReference>
<dbReference type="InterPro" id="IPR029753">
    <property type="entry name" value="D-isomer_DH_CS"/>
</dbReference>
<dbReference type="Pfam" id="PF00389">
    <property type="entry name" value="2-Hacid_dh"/>
    <property type="match status" value="1"/>
</dbReference>
<dbReference type="PROSITE" id="PS00670">
    <property type="entry name" value="D_2_HYDROXYACID_DH_2"/>
    <property type="match status" value="1"/>
</dbReference>
<dbReference type="FunFam" id="3.40.50.720:FF:000203">
    <property type="entry name" value="D-3-phosphoglycerate dehydrogenase (SerA)"/>
    <property type="match status" value="1"/>
</dbReference>
<dbReference type="EMBL" id="FUWM01000025">
    <property type="protein sequence ID" value="SJZ99829.1"/>
    <property type="molecule type" value="Genomic_DNA"/>
</dbReference>
<evidence type="ECO:0000313" key="7">
    <source>
        <dbReference type="EMBL" id="SJZ99829.1"/>
    </source>
</evidence>
<sequence length="317" mass="34483">MRVVMLEPLSVEKEIIDNLAAKIEKEGHEFIAYDDRVEDEDVIIERASDADVVIITNLSLSERVINACSNLKMISVAFTGVDHIALEACKEGGITVCNAPGYSTHSVAELTIGLMISVMRNIVSCDVATRQGKTREGLIGNELHGKTLGIIGTGAIGLRVAEIGRAFGCELIAYSRTEKEKAKELGITYVDLDTVFTESDIVSVHVPHTNETEELVSKELIDLMKESSILINTARGPIVDSEALASALREGKVDGAGIDVFEMEPPIPEDHPLLDAPNTVVAPHVAFATPEAFYKRAEIVFDNITSWLKDEPKNIMV</sequence>
<keyword evidence="8" id="KW-1185">Reference proteome</keyword>
<gene>
    <name evidence="7" type="ORF">SAMN02745118_02465</name>
</gene>
<dbReference type="Gene3D" id="3.40.50.720">
    <property type="entry name" value="NAD(P)-binding Rossmann-like Domain"/>
    <property type="match status" value="2"/>
</dbReference>
<dbReference type="RefSeq" id="WP_078810894.1">
    <property type="nucleotide sequence ID" value="NZ_FUWM01000025.1"/>
</dbReference>
<accession>A0A1T4Q7X9</accession>
<dbReference type="PANTHER" id="PTHR43761">
    <property type="entry name" value="D-ISOMER SPECIFIC 2-HYDROXYACID DEHYDROGENASE FAMILY PROTEIN (AFU_ORTHOLOGUE AFUA_1G13630)"/>
    <property type="match status" value="1"/>
</dbReference>
<dbReference type="CDD" id="cd12161">
    <property type="entry name" value="GDH_like_1"/>
    <property type="match status" value="1"/>
</dbReference>
<evidence type="ECO:0000256" key="4">
    <source>
        <dbReference type="RuleBase" id="RU003719"/>
    </source>
</evidence>